<gene>
    <name evidence="2" type="ORF">CDO81_07010</name>
</gene>
<sequence length="297" mass="33612">MKRPHAPYAQHVNVDAPPSVKKRWDHRPGPDEPRIMWRRSLTDHDGVLALDTVTAQQGTTTTALDYFDVKAPPQGWRAGPLAFEPPHSTFGSWTRRLVRDAPVRLDTLRPFEAGDVRLRSLGLPEDVGANGWAMAPFEGKRLLIPSLTLLIALAIPNPLVWCRLKHPLSLDLACLRAPEDEEILEIQRVAMAGRDPYIEPTSLCILAFWLDQCRLPCLYRAIEGLGRPGWTLTLPRRAETINLIFDGYEMDDLIVVQRIRISHAAPFLPRTWRKVVYVANNGLTGPRVGQSDFDRWK</sequence>
<organism evidence="2 3">
    <name type="scientific">Roseateles puraquae</name>
    <dbReference type="NCBI Taxonomy" id="431059"/>
    <lineage>
        <taxon>Bacteria</taxon>
        <taxon>Pseudomonadati</taxon>
        <taxon>Pseudomonadota</taxon>
        <taxon>Betaproteobacteria</taxon>
        <taxon>Burkholderiales</taxon>
        <taxon>Sphaerotilaceae</taxon>
        <taxon>Roseateles</taxon>
    </lineage>
</organism>
<reference evidence="2 3" key="1">
    <citation type="journal article" date="2007" name="Int. J. Syst. Evol. Microbiol.">
        <title>Description of Pelomonas aquatica sp. nov. and Pelomonas puraquae sp. nov., isolated from industrial and haemodialysis water.</title>
        <authorList>
            <person name="Gomila M."/>
            <person name="Bowien B."/>
            <person name="Falsen E."/>
            <person name="Moore E.R."/>
            <person name="Lalucat J."/>
        </authorList>
    </citation>
    <scope>NUCLEOTIDE SEQUENCE [LARGE SCALE GENOMIC DNA]</scope>
    <source>
        <strain evidence="2 3">CCUG 52769</strain>
    </source>
</reference>
<dbReference type="Proteomes" id="UP000197446">
    <property type="component" value="Unassembled WGS sequence"/>
</dbReference>
<comment type="caution">
    <text evidence="2">The sequence shown here is derived from an EMBL/GenBank/DDBJ whole genome shotgun (WGS) entry which is preliminary data.</text>
</comment>
<dbReference type="AlphaFoldDB" id="A0A254NDV8"/>
<keyword evidence="3" id="KW-1185">Reference proteome</keyword>
<dbReference type="RefSeq" id="WP_088482361.1">
    <property type="nucleotide sequence ID" value="NZ_NISI01000001.1"/>
</dbReference>
<name>A0A254NDV8_9BURK</name>
<proteinExistence type="predicted"/>
<evidence type="ECO:0000313" key="3">
    <source>
        <dbReference type="Proteomes" id="UP000197446"/>
    </source>
</evidence>
<feature type="region of interest" description="Disordered" evidence="1">
    <location>
        <begin position="1"/>
        <end position="31"/>
    </location>
</feature>
<evidence type="ECO:0000313" key="2">
    <source>
        <dbReference type="EMBL" id="OWR06161.1"/>
    </source>
</evidence>
<accession>A0A254NDV8</accession>
<protein>
    <submittedName>
        <fullName evidence="2">Uncharacterized protein</fullName>
    </submittedName>
</protein>
<evidence type="ECO:0000256" key="1">
    <source>
        <dbReference type="SAM" id="MobiDB-lite"/>
    </source>
</evidence>
<dbReference type="EMBL" id="NISI01000001">
    <property type="protein sequence ID" value="OWR06161.1"/>
    <property type="molecule type" value="Genomic_DNA"/>
</dbReference>